<sequence length="87" mass="10510">MAFPEYRLTRLKKLFWIRESNDKIQWHAKAQNNPPSILSLEEEIYELRNKLEQLVQDETMLSSPEVVQLSKQLDEKINEYNRRTEDC</sequence>
<accession>A0A4Q9DHL7</accession>
<dbReference type="SUPFAM" id="SSF140500">
    <property type="entry name" value="BAS1536-like"/>
    <property type="match status" value="1"/>
</dbReference>
<organism evidence="1 2">
    <name type="scientific">Paenibacillus thalictri</name>
    <dbReference type="NCBI Taxonomy" id="2527873"/>
    <lineage>
        <taxon>Bacteria</taxon>
        <taxon>Bacillati</taxon>
        <taxon>Bacillota</taxon>
        <taxon>Bacilli</taxon>
        <taxon>Bacillales</taxon>
        <taxon>Paenibacillaceae</taxon>
        <taxon>Paenibacillus</taxon>
    </lineage>
</organism>
<dbReference type="InterPro" id="IPR036638">
    <property type="entry name" value="HLH_DNA-bd_sf"/>
</dbReference>
<proteinExistence type="predicted"/>
<evidence type="ECO:0000313" key="2">
    <source>
        <dbReference type="Proteomes" id="UP000293142"/>
    </source>
</evidence>
<evidence type="ECO:0000313" key="1">
    <source>
        <dbReference type="EMBL" id="TBL71426.1"/>
    </source>
</evidence>
<protein>
    <submittedName>
        <fullName evidence="1">Aspartyl-phosphate phosphatase Spo0E family protein</fullName>
    </submittedName>
</protein>
<dbReference type="Proteomes" id="UP000293142">
    <property type="component" value="Unassembled WGS sequence"/>
</dbReference>
<comment type="caution">
    <text evidence="1">The sequence shown here is derived from an EMBL/GenBank/DDBJ whole genome shotgun (WGS) entry which is preliminary data.</text>
</comment>
<dbReference type="InterPro" id="IPR018540">
    <property type="entry name" value="Spo0E-like"/>
</dbReference>
<dbReference type="EMBL" id="SIRE01000026">
    <property type="protein sequence ID" value="TBL71426.1"/>
    <property type="molecule type" value="Genomic_DNA"/>
</dbReference>
<dbReference type="Gene3D" id="4.10.280.10">
    <property type="entry name" value="Helix-loop-helix DNA-binding domain"/>
    <property type="match status" value="1"/>
</dbReference>
<dbReference type="GO" id="GO:0043937">
    <property type="term" value="P:regulation of sporulation"/>
    <property type="evidence" value="ECO:0007669"/>
    <property type="project" value="InterPro"/>
</dbReference>
<dbReference type="Pfam" id="PF09388">
    <property type="entry name" value="SpoOE-like"/>
    <property type="match status" value="1"/>
</dbReference>
<dbReference type="OrthoDB" id="2666800at2"/>
<keyword evidence="2" id="KW-1185">Reference proteome</keyword>
<name>A0A4Q9DHL7_9BACL</name>
<reference evidence="1 2" key="1">
    <citation type="submission" date="2019-02" db="EMBL/GenBank/DDBJ databases">
        <title>Paenibacillus sp. nov., isolated from surface-sterilized tissue of Thalictrum simplex L.</title>
        <authorList>
            <person name="Tuo L."/>
        </authorList>
    </citation>
    <scope>NUCLEOTIDE SEQUENCE [LARGE SCALE GENOMIC DNA]</scope>
    <source>
        <strain evidence="1 2">N2SHLJ1</strain>
    </source>
</reference>
<gene>
    <name evidence="1" type="ORF">EYB31_30530</name>
</gene>
<dbReference type="AlphaFoldDB" id="A0A4Q9DHL7"/>
<dbReference type="RefSeq" id="WP_131017292.1">
    <property type="nucleotide sequence ID" value="NZ_SIRE01000026.1"/>
</dbReference>
<dbReference type="GO" id="GO:0046983">
    <property type="term" value="F:protein dimerization activity"/>
    <property type="evidence" value="ECO:0007669"/>
    <property type="project" value="InterPro"/>
</dbReference>
<dbReference type="InterPro" id="IPR037208">
    <property type="entry name" value="Spo0E-like_sf"/>
</dbReference>